<sequence length="465" mass="50290">MTDGFDIIVVGAGTAGVPAAAAAAARGLKVALVEAADDIGGTLVLSGGSISAAGTAMQRAAGVADDADTHFADAMRINHGTGDHVLLRDWIERAPEAIDWLLESGWTCTPFEPVFAPEHDLYTTPRTYRSTEQGFSLIKAYRNAIAPAIAAGNLELFLETRVEDVIVEDGVAKGVVATHKGEEIRLKAKAVVLTTGGFGGSKELWQEIHGVVPLRYHIDTVVGDGLKLARKAGGTSWFEDTLLPSFGGTRDLGAPAAAWVHTVIVPSVRQPWEVYVNAEGERFMPEDEPIIDSRERAIMRQSDWSFWVIYDEAIRNEAPPLFKWEPEKLEQLFEGFDEDYVRADSLEELATRCKLPVGTFTQTIDTYNRGQKVGSDMFKRQHLPAPIANGPFYAVRHYGYSITCYPGIKVDHDLRVTGANGEAIEGLYAAGEAIGIGFLGHSFLSGAIVSSAVTFGRKLGQTLLA</sequence>
<evidence type="ECO:0000259" key="5">
    <source>
        <dbReference type="Pfam" id="PF00890"/>
    </source>
</evidence>
<name>A0ABT0ACJ9_9SPHN</name>
<dbReference type="SUPFAM" id="SSF51905">
    <property type="entry name" value="FAD/NAD(P)-binding domain"/>
    <property type="match status" value="1"/>
</dbReference>
<dbReference type="EMBL" id="JALHAT010000012">
    <property type="protein sequence ID" value="MCJ1960921.1"/>
    <property type="molecule type" value="Genomic_DNA"/>
</dbReference>
<dbReference type="InterPro" id="IPR050315">
    <property type="entry name" value="FAD-oxidoreductase_2"/>
</dbReference>
<protein>
    <submittedName>
        <fullName evidence="6">FAD-dependent oxidoreductase</fullName>
    </submittedName>
</protein>
<dbReference type="Gene3D" id="3.50.50.60">
    <property type="entry name" value="FAD/NAD(P)-binding domain"/>
    <property type="match status" value="1"/>
</dbReference>
<feature type="domain" description="FAD-dependent oxidoreductase 2 FAD-binding" evidence="5">
    <location>
        <begin position="6"/>
        <end position="446"/>
    </location>
</feature>
<keyword evidence="7" id="KW-1185">Reference proteome</keyword>
<evidence type="ECO:0000313" key="6">
    <source>
        <dbReference type="EMBL" id="MCJ1960921.1"/>
    </source>
</evidence>
<evidence type="ECO:0000256" key="3">
    <source>
        <dbReference type="ARBA" id="ARBA00022827"/>
    </source>
</evidence>
<dbReference type="Pfam" id="PF00890">
    <property type="entry name" value="FAD_binding_2"/>
    <property type="match status" value="1"/>
</dbReference>
<dbReference type="PANTHER" id="PTHR43400:SF10">
    <property type="entry name" value="3-OXOSTEROID 1-DEHYDROGENASE"/>
    <property type="match status" value="1"/>
</dbReference>
<accession>A0ABT0ACJ9</accession>
<dbReference type="PANTHER" id="PTHR43400">
    <property type="entry name" value="FUMARATE REDUCTASE"/>
    <property type="match status" value="1"/>
</dbReference>
<keyword evidence="2" id="KW-0285">Flavoprotein</keyword>
<dbReference type="InterPro" id="IPR003953">
    <property type="entry name" value="FAD-dep_OxRdtase_2_FAD-bd"/>
</dbReference>
<dbReference type="InterPro" id="IPR036188">
    <property type="entry name" value="FAD/NAD-bd_sf"/>
</dbReference>
<reference evidence="6" key="1">
    <citation type="submission" date="2022-03" db="EMBL/GenBank/DDBJ databases">
        <title>Identification of a novel bacterium isolated from mangrove sediments.</title>
        <authorList>
            <person name="Pan X."/>
        </authorList>
    </citation>
    <scope>NUCLEOTIDE SEQUENCE</scope>
    <source>
        <strain evidence="6">B2637</strain>
    </source>
</reference>
<dbReference type="Proteomes" id="UP001162802">
    <property type="component" value="Unassembled WGS sequence"/>
</dbReference>
<comment type="caution">
    <text evidence="6">The sequence shown here is derived from an EMBL/GenBank/DDBJ whole genome shotgun (WGS) entry which is preliminary data.</text>
</comment>
<dbReference type="InterPro" id="IPR027477">
    <property type="entry name" value="Succ_DH/fumarate_Rdtase_cat_sf"/>
</dbReference>
<evidence type="ECO:0000256" key="1">
    <source>
        <dbReference type="ARBA" id="ARBA00001974"/>
    </source>
</evidence>
<keyword evidence="3" id="KW-0274">FAD</keyword>
<dbReference type="PRINTS" id="PR00368">
    <property type="entry name" value="FADPNR"/>
</dbReference>
<organism evidence="6 7">
    <name type="scientific">Novosphingobium mangrovi</name>
    <name type="common">ex Hu et al. 2023</name>
    <dbReference type="NCBI Taxonomy" id="2930094"/>
    <lineage>
        <taxon>Bacteria</taxon>
        <taxon>Pseudomonadati</taxon>
        <taxon>Pseudomonadota</taxon>
        <taxon>Alphaproteobacteria</taxon>
        <taxon>Sphingomonadales</taxon>
        <taxon>Sphingomonadaceae</taxon>
        <taxon>Novosphingobium</taxon>
    </lineage>
</organism>
<gene>
    <name evidence="6" type="ORF">MTR65_09540</name>
</gene>
<dbReference type="RefSeq" id="WP_243799493.1">
    <property type="nucleotide sequence ID" value="NZ_JALHAT010000012.1"/>
</dbReference>
<evidence type="ECO:0000256" key="4">
    <source>
        <dbReference type="ARBA" id="ARBA00023002"/>
    </source>
</evidence>
<evidence type="ECO:0000256" key="2">
    <source>
        <dbReference type="ARBA" id="ARBA00022630"/>
    </source>
</evidence>
<dbReference type="Gene3D" id="3.90.700.10">
    <property type="entry name" value="Succinate dehydrogenase/fumarate reductase flavoprotein, catalytic domain"/>
    <property type="match status" value="1"/>
</dbReference>
<evidence type="ECO:0000313" key="7">
    <source>
        <dbReference type="Proteomes" id="UP001162802"/>
    </source>
</evidence>
<comment type="cofactor">
    <cofactor evidence="1">
        <name>FAD</name>
        <dbReference type="ChEBI" id="CHEBI:57692"/>
    </cofactor>
</comment>
<dbReference type="SUPFAM" id="SSF56425">
    <property type="entry name" value="Succinate dehydrogenase/fumarate reductase flavoprotein, catalytic domain"/>
    <property type="match status" value="1"/>
</dbReference>
<keyword evidence="4" id="KW-0560">Oxidoreductase</keyword>
<proteinExistence type="predicted"/>